<dbReference type="InterPro" id="IPR010994">
    <property type="entry name" value="RuvA_2-like"/>
</dbReference>
<feature type="region of interest" description="Disordered" evidence="11">
    <location>
        <begin position="1213"/>
        <end position="1232"/>
    </location>
</feature>
<dbReference type="SUPFAM" id="SSF55550">
    <property type="entry name" value="SH2 domain"/>
    <property type="match status" value="1"/>
</dbReference>
<dbReference type="InterPro" id="IPR036860">
    <property type="entry name" value="SH2_dom_sf"/>
</dbReference>
<accession>A0AB34KK21</accession>
<evidence type="ECO:0000256" key="10">
    <source>
        <dbReference type="PIRNR" id="PIRNR036947"/>
    </source>
</evidence>
<dbReference type="InterPro" id="IPR003029">
    <property type="entry name" value="S1_domain"/>
</dbReference>
<dbReference type="GO" id="GO:0031491">
    <property type="term" value="F:nucleosome binding"/>
    <property type="evidence" value="ECO:0007669"/>
    <property type="project" value="TreeGrafter"/>
</dbReference>
<dbReference type="InterPro" id="IPR049540">
    <property type="entry name" value="Spt6-like_S1"/>
</dbReference>
<evidence type="ECO:0000256" key="1">
    <source>
        <dbReference type="ARBA" id="ARBA00004123"/>
    </source>
</evidence>
<feature type="compositionally biased region" description="Basic residues" evidence="11">
    <location>
        <begin position="73"/>
        <end position="86"/>
    </location>
</feature>
<feature type="compositionally biased region" description="Acidic residues" evidence="11">
    <location>
        <begin position="90"/>
        <end position="102"/>
    </location>
</feature>
<gene>
    <name evidence="13" type="ORF">WHR41_06445</name>
</gene>
<comment type="subcellular location">
    <subcellularLocation>
        <location evidence="2">Chromosome</location>
    </subcellularLocation>
    <subcellularLocation>
        <location evidence="1 10">Nucleus</location>
    </subcellularLocation>
</comment>
<reference evidence="13 14" key="1">
    <citation type="journal article" date="2020" name="Microbiol. Resour. Announc.">
        <title>Draft Genome Sequence of a Cladosporium Species Isolated from the Mesophotic Ascidian Didemnum maculosum.</title>
        <authorList>
            <person name="Gioti A."/>
            <person name="Siaperas R."/>
            <person name="Nikolaivits E."/>
            <person name="Le Goff G."/>
            <person name="Ouazzani J."/>
            <person name="Kotoulas G."/>
            <person name="Topakas E."/>
        </authorList>
    </citation>
    <scope>NUCLEOTIDE SEQUENCE [LARGE SCALE GENOMIC DNA]</scope>
    <source>
        <strain evidence="13 14">TM138-S3</strain>
    </source>
</reference>
<dbReference type="InterPro" id="IPR028231">
    <property type="entry name" value="Spt6_YqgF"/>
</dbReference>
<dbReference type="InterPro" id="IPR023323">
    <property type="entry name" value="Tex-like_dom_sf"/>
</dbReference>
<keyword evidence="6" id="KW-0727">SH2 domain</keyword>
<dbReference type="SUPFAM" id="SSF47781">
    <property type="entry name" value="RuvA domain 2-like"/>
    <property type="match status" value="2"/>
</dbReference>
<dbReference type="InterPro" id="IPR000980">
    <property type="entry name" value="SH2"/>
</dbReference>
<evidence type="ECO:0000256" key="6">
    <source>
        <dbReference type="ARBA" id="ARBA00022999"/>
    </source>
</evidence>
<dbReference type="CDD" id="cd09918">
    <property type="entry name" value="SH2_Nterm_SPT6_like"/>
    <property type="match status" value="1"/>
</dbReference>
<dbReference type="Pfam" id="PF22706">
    <property type="entry name" value="Tex_central_region"/>
    <property type="match status" value="1"/>
</dbReference>
<keyword evidence="5" id="KW-0158">Chromosome</keyword>
<evidence type="ECO:0000256" key="3">
    <source>
        <dbReference type="ARBA" id="ARBA00009253"/>
    </source>
</evidence>
<dbReference type="Gene3D" id="2.40.50.140">
    <property type="entry name" value="Nucleic acid-binding proteins"/>
    <property type="match status" value="1"/>
</dbReference>
<evidence type="ECO:0000313" key="13">
    <source>
        <dbReference type="EMBL" id="KAL1585148.1"/>
    </source>
</evidence>
<dbReference type="RefSeq" id="XP_069228254.1">
    <property type="nucleotide sequence ID" value="XM_069375050.1"/>
</dbReference>
<dbReference type="Gene3D" id="3.30.420.140">
    <property type="entry name" value="YqgF/RNase H-like domain"/>
    <property type="match status" value="1"/>
</dbReference>
<dbReference type="Pfam" id="PF14632">
    <property type="entry name" value="SPT6_acidic"/>
    <property type="match status" value="1"/>
</dbReference>
<dbReference type="SMART" id="SM00316">
    <property type="entry name" value="S1"/>
    <property type="match status" value="1"/>
</dbReference>
<name>A0AB34KK21_9PEZI</name>
<proteinExistence type="inferred from homology"/>
<dbReference type="InterPro" id="IPR028083">
    <property type="entry name" value="Spt6_acidic_N_dom"/>
</dbReference>
<dbReference type="Pfam" id="PF17674">
    <property type="entry name" value="HHH_9"/>
    <property type="match status" value="1"/>
</dbReference>
<feature type="compositionally biased region" description="Acidic residues" evidence="11">
    <location>
        <begin position="40"/>
        <end position="53"/>
    </location>
</feature>
<dbReference type="InterPro" id="IPR037027">
    <property type="entry name" value="YqgF/RNaseH-like_dom_sf"/>
</dbReference>
<keyword evidence="14" id="KW-1185">Reference proteome</keyword>
<evidence type="ECO:0000256" key="8">
    <source>
        <dbReference type="ARBA" id="ARBA00023242"/>
    </source>
</evidence>
<dbReference type="GO" id="GO:0034728">
    <property type="term" value="P:nucleosome organization"/>
    <property type="evidence" value="ECO:0007669"/>
    <property type="project" value="TreeGrafter"/>
</dbReference>
<protein>
    <recommendedName>
        <fullName evidence="4 10">Transcription elongation factor Spt6</fullName>
    </recommendedName>
</protein>
<dbReference type="SMART" id="SM00252">
    <property type="entry name" value="SH2"/>
    <property type="match status" value="1"/>
</dbReference>
<dbReference type="FunFam" id="3.30.505.10:FF:000056">
    <property type="entry name" value="Transcription elongation factor Spt6"/>
    <property type="match status" value="1"/>
</dbReference>
<keyword evidence="8 10" id="KW-0539">Nucleus</keyword>
<feature type="compositionally biased region" description="Low complexity" evidence="11">
    <location>
        <begin position="153"/>
        <end position="165"/>
    </location>
</feature>
<dbReference type="Gene3D" id="1.10.150.850">
    <property type="entry name" value="Spt6, helix-hairpin-helix domain"/>
    <property type="match status" value="1"/>
</dbReference>
<evidence type="ECO:0000256" key="7">
    <source>
        <dbReference type="ARBA" id="ARBA00023163"/>
    </source>
</evidence>
<dbReference type="SUPFAM" id="SSF53098">
    <property type="entry name" value="Ribonuclease H-like"/>
    <property type="match status" value="1"/>
</dbReference>
<dbReference type="FunFam" id="3.30.420.140:FF:000007">
    <property type="entry name" value="Transcription elongation factor SPT6"/>
    <property type="match status" value="1"/>
</dbReference>
<dbReference type="InterPro" id="IPR041692">
    <property type="entry name" value="HHH_9"/>
</dbReference>
<comment type="caution">
    <text evidence="13">The sequence shown here is derived from an EMBL/GenBank/DDBJ whole genome shotgun (WGS) entry which is preliminary data.</text>
</comment>
<dbReference type="GO" id="GO:0140673">
    <property type="term" value="P:transcription elongation-coupled chromatin remodeling"/>
    <property type="evidence" value="ECO:0007669"/>
    <property type="project" value="InterPro"/>
</dbReference>
<dbReference type="Gene3D" id="1.10.3500.10">
    <property type="entry name" value="Tex N-terminal region-like"/>
    <property type="match status" value="1"/>
</dbReference>
<dbReference type="PANTHER" id="PTHR10145:SF6">
    <property type="entry name" value="TRANSCRIPTION ELONGATION FACTOR SPT6"/>
    <property type="match status" value="1"/>
</dbReference>
<feature type="compositionally biased region" description="Acidic residues" evidence="11">
    <location>
        <begin position="1"/>
        <end position="26"/>
    </location>
</feature>
<comment type="similarity">
    <text evidence="3 10">Belongs to the SPT6 family.</text>
</comment>
<dbReference type="CDD" id="cd00164">
    <property type="entry name" value="S1_like"/>
    <property type="match status" value="1"/>
</dbReference>
<dbReference type="SUPFAM" id="SSF50249">
    <property type="entry name" value="Nucleic acid-binding proteins"/>
    <property type="match status" value="1"/>
</dbReference>
<feature type="domain" description="S1 motif" evidence="12">
    <location>
        <begin position="1121"/>
        <end position="1193"/>
    </location>
</feature>
<dbReference type="GO" id="GO:0042393">
    <property type="term" value="F:histone binding"/>
    <property type="evidence" value="ECO:0007669"/>
    <property type="project" value="TreeGrafter"/>
</dbReference>
<dbReference type="InterPro" id="IPR035019">
    <property type="entry name" value="Spt6_SH2_N"/>
</dbReference>
<dbReference type="PANTHER" id="PTHR10145">
    <property type="entry name" value="TRANSCRIPTION ELONGATION FACTOR SPT6"/>
    <property type="match status" value="1"/>
</dbReference>
<dbReference type="InterPro" id="IPR012337">
    <property type="entry name" value="RNaseH-like_sf"/>
</dbReference>
<evidence type="ECO:0000256" key="4">
    <source>
        <dbReference type="ARBA" id="ARBA00020248"/>
    </source>
</evidence>
<dbReference type="FunFam" id="1.10.10.2740:FF:000002">
    <property type="entry name" value="Transcription elongation factor Spt6"/>
    <property type="match status" value="1"/>
</dbReference>
<evidence type="ECO:0000256" key="9">
    <source>
        <dbReference type="ARBA" id="ARBA00093389"/>
    </source>
</evidence>
<comment type="function">
    <text evidence="10">Plays a role in maintenance of chromatin structure during RNA polymerase II transcription elongation thereby repressing transcription initiation from cryptic promoters. Mediates the reassembly of nucleosomes onto the promoters of at least a selected set of genes during repression; the nucleosome reassembly is essential for transcriptional repression.</text>
</comment>
<dbReference type="Pfam" id="PF14639">
    <property type="entry name" value="YqgF"/>
    <property type="match status" value="1"/>
</dbReference>
<evidence type="ECO:0000313" key="14">
    <source>
        <dbReference type="Proteomes" id="UP000803884"/>
    </source>
</evidence>
<dbReference type="InterPro" id="IPR035018">
    <property type="entry name" value="Spt6_SH2_C"/>
</dbReference>
<dbReference type="Pfam" id="PF14641">
    <property type="entry name" value="HTH_44"/>
    <property type="match status" value="1"/>
</dbReference>
<keyword evidence="7 10" id="KW-0804">Transcription</keyword>
<sequence length="1441" mass="165749">MADFFDETADVASGEEEEEEELDEEGQPTARRSKNPDLNDSSEEEDDDDEEAEREVREGFIVDEDEDDEEAKQRRRERREERKKRRREEAEDDVLDDEDLDLIGEINPDREGQQAQKSKYKRLKRGHREERPASEARGVEDIFSDDEEGAEGAGAARNRGAFGFGDEMDDFIEEDEFPDEEGEKMREDLEIRQPSKAGFADLQNFKDQGLDEADLEDMRGAFGDGNEFEWALDVEKDLQAEEVDPDKPLELKDVFEPSQLVEKMLTDEDNHIRLTDVPERLQLARKPYKDFAELSEEEQTERMAEEAKWISNTMFPQQQLPGSLREPFEQAVSKVLYFMNVEEYEPAFIFQNRKDYLIHSEQIPLPRDPKDPDAPAYEIKAEKLLNQTNLWELLDYDLKYRAFAEKREGIRRSVETLKEMMPDFNDTIFDDLMPDAIEIEDLQDLQDYLNFQYSQQLKDLSTAEAETNGTQKRARGTRSVWDKVRSGNAYHLVRAFGITADAFAQNTSKIGRKNYTEDPDVRPDDMADTLVQEPEYRTGKEVLNSARAMFVEEISTNPRLRRHLRKMFVQHMVFDAVRTDKGKKQIDAEHPYYEFKYLRNQGIRNFFSRPDLFLRMLKAEQDGLIEIKIRLKDERRIVDDLTKSMESDNFSEVADAWNSLRREVVQQAFVKLHRVIAKGWKDHMRNVCESKIANDCRDAYSSKLDQAPYKPKGMVLGTTPRVLALSNGAGNRSDAICWAYVDENGRVLENGKFTDMRLGNPEKYTSDGKDVAPFVELVERRKPDVIAVSGWSVETRRLYKDLQDIVERHNLQGTPYDDPDEEGDHEVSDPLEVCIVNDEVARLYHTSNRATTDHPSVPPLTRYSIALAMYMQNPMKEYAALGRDIISISFDPNQHLLPEDKLIKALESAMVDMVNLVGIDINEAVNDRATANLLPYICGLGPRKAAQMLKVINSNGGEVNTRDQLVGDTEHNIRPAVGPKCWLNCASFLYVVYDATENDTDYLDNTRIHPEDYDIARKIAADALELDEEDIKNEVDQNGPTAVVRKLVSDDAQDKVNDLLLEEYAEQLETKFGQKKRATLESIRAELQNPFEELRRNFTFLSSNDTFTMMTGETQDSLQEHMIIPVQVKRTFSDHIEVKLDCGIDGSVSLSEFPDEVSANALEPRNVWSIHQTIRAKITHLDRKKLHAQLTMRDVEMKNPFRRQFDHDYDEWDENQEARDQQEARRASQKEAGRIQRVVKHSLFRPYNSHQAEAELSLQGRGDCIIRPSSKGTDHLAVTWKVHENIYQHIDVLELDKENEYSVGRTLRVGKSSYSDLDELIVLHVKAMAKKVTEMMADEKFQDLDPKGLDEYLTTYALANGSKRSVYGFCLNPSHPGYFLLMFKKDHQSKAVHWHAKVIPSGFELQGNKYPNMNALKNGFKTLHANHGAAGPRRAPPTNGR</sequence>
<evidence type="ECO:0000256" key="2">
    <source>
        <dbReference type="ARBA" id="ARBA00004286"/>
    </source>
</evidence>
<dbReference type="InterPro" id="IPR012340">
    <property type="entry name" value="NA-bd_OB-fold"/>
</dbReference>
<dbReference type="Gene3D" id="3.30.505.10">
    <property type="entry name" value="SH2 domain"/>
    <property type="match status" value="2"/>
</dbReference>
<dbReference type="GeneID" id="96007888"/>
<organism evidence="13 14">
    <name type="scientific">Cladosporium halotolerans</name>
    <dbReference type="NCBI Taxonomy" id="1052096"/>
    <lineage>
        <taxon>Eukaryota</taxon>
        <taxon>Fungi</taxon>
        <taxon>Dikarya</taxon>
        <taxon>Ascomycota</taxon>
        <taxon>Pezizomycotina</taxon>
        <taxon>Dothideomycetes</taxon>
        <taxon>Dothideomycetidae</taxon>
        <taxon>Cladosporiales</taxon>
        <taxon>Cladosporiaceae</taxon>
        <taxon>Cladosporium</taxon>
    </lineage>
</organism>
<evidence type="ECO:0000259" key="12">
    <source>
        <dbReference type="PROSITE" id="PS50126"/>
    </source>
</evidence>
<feature type="region of interest" description="Disordered" evidence="11">
    <location>
        <begin position="1"/>
        <end position="165"/>
    </location>
</feature>
<dbReference type="GO" id="GO:0008023">
    <property type="term" value="C:transcription elongation factor complex"/>
    <property type="evidence" value="ECO:0007669"/>
    <property type="project" value="TreeGrafter"/>
</dbReference>
<dbReference type="InterPro" id="IPR023319">
    <property type="entry name" value="Tex-like_HTH_dom_sf"/>
</dbReference>
<dbReference type="Pfam" id="PF21710">
    <property type="entry name" value="Spt6_S1"/>
    <property type="match status" value="1"/>
</dbReference>
<dbReference type="Gene3D" id="1.10.10.650">
    <property type="entry name" value="RuvA domain 2-like"/>
    <property type="match status" value="1"/>
</dbReference>
<dbReference type="Proteomes" id="UP000803884">
    <property type="component" value="Unassembled WGS sequence"/>
</dbReference>
<dbReference type="InterPro" id="IPR028088">
    <property type="entry name" value="Spt6_HTH_DNA-bd_dom"/>
</dbReference>
<dbReference type="InterPro" id="IPR042066">
    <property type="entry name" value="Spt6_death-like"/>
</dbReference>
<dbReference type="InterPro" id="IPR055179">
    <property type="entry name" value="Tex-like_central_region"/>
</dbReference>
<evidence type="ECO:0000256" key="11">
    <source>
        <dbReference type="SAM" id="MobiDB-lite"/>
    </source>
</evidence>
<feature type="compositionally biased region" description="Basic and acidic residues" evidence="11">
    <location>
        <begin position="127"/>
        <end position="140"/>
    </location>
</feature>
<comment type="function">
    <text evidence="9">Histone H3-H4 chaperone that plays a role in maintenance of chromatin structure during RNA polymerase II transcription elongation thereby repressing transcription initiation from cryptic promoters. Mediates the reassembly of nucleosomes onto the promoters of at least a selected set of genes during repression; the nucleosome reassembly is essential for transcriptional repression. Essential for viability.</text>
</comment>
<dbReference type="Pfam" id="PF14635">
    <property type="entry name" value="HHH_7"/>
    <property type="match status" value="1"/>
</dbReference>
<evidence type="ECO:0000256" key="5">
    <source>
        <dbReference type="ARBA" id="ARBA00022454"/>
    </source>
</evidence>
<dbReference type="Pfam" id="PF14633">
    <property type="entry name" value="SH2_2"/>
    <property type="match status" value="1"/>
</dbReference>
<dbReference type="GO" id="GO:0005694">
    <property type="term" value="C:chromosome"/>
    <property type="evidence" value="ECO:0007669"/>
    <property type="project" value="UniProtKB-SubCell"/>
</dbReference>
<dbReference type="InterPro" id="IPR032706">
    <property type="entry name" value="Spt6_HHH"/>
</dbReference>
<dbReference type="Gene3D" id="1.10.10.2740">
    <property type="entry name" value="Spt6, Death-like domain"/>
    <property type="match status" value="1"/>
</dbReference>
<dbReference type="EMBL" id="JAAQHG020000021">
    <property type="protein sequence ID" value="KAL1585148.1"/>
    <property type="molecule type" value="Genomic_DNA"/>
</dbReference>
<feature type="compositionally biased region" description="Acidic residues" evidence="11">
    <location>
        <begin position="61"/>
        <end position="70"/>
    </location>
</feature>
<dbReference type="InterPro" id="IPR017072">
    <property type="entry name" value="TF_Spt6"/>
</dbReference>
<dbReference type="SUPFAM" id="SSF158832">
    <property type="entry name" value="Tex N-terminal region-like"/>
    <property type="match status" value="1"/>
</dbReference>
<dbReference type="PIRSF" id="PIRSF036947">
    <property type="entry name" value="Spt6"/>
    <property type="match status" value="1"/>
</dbReference>
<dbReference type="PROSITE" id="PS50126">
    <property type="entry name" value="S1"/>
    <property type="match status" value="1"/>
</dbReference>
<dbReference type="FunFam" id="1.10.150.850:FF:000001">
    <property type="entry name" value="Transcription elongation factor spt6"/>
    <property type="match status" value="1"/>
</dbReference>
<dbReference type="GO" id="GO:0003677">
    <property type="term" value="F:DNA binding"/>
    <property type="evidence" value="ECO:0007669"/>
    <property type="project" value="InterPro"/>
</dbReference>
<feature type="compositionally biased region" description="Basic and acidic residues" evidence="11">
    <location>
        <begin position="1216"/>
        <end position="1232"/>
    </location>
</feature>
<dbReference type="CDD" id="cd09928">
    <property type="entry name" value="SH2_Cterm_SPT6_like"/>
    <property type="match status" value="1"/>
</dbReference>
<dbReference type="InterPro" id="IPR035420">
    <property type="entry name" value="Spt6_SH2"/>
</dbReference>